<organism evidence="3 4">
    <name type="scientific">Punica granatum</name>
    <name type="common">Pomegranate</name>
    <dbReference type="NCBI Taxonomy" id="22663"/>
    <lineage>
        <taxon>Eukaryota</taxon>
        <taxon>Viridiplantae</taxon>
        <taxon>Streptophyta</taxon>
        <taxon>Embryophyta</taxon>
        <taxon>Tracheophyta</taxon>
        <taxon>Spermatophyta</taxon>
        <taxon>Magnoliopsida</taxon>
        <taxon>eudicotyledons</taxon>
        <taxon>Gunneridae</taxon>
        <taxon>Pentapetalae</taxon>
        <taxon>rosids</taxon>
        <taxon>malvids</taxon>
        <taxon>Myrtales</taxon>
        <taxon>Lythraceae</taxon>
        <taxon>Punica</taxon>
    </lineage>
</organism>
<dbReference type="AlphaFoldDB" id="A0A2I0JWU9"/>
<reference evidence="3 4" key="1">
    <citation type="submission" date="2017-11" db="EMBL/GenBank/DDBJ databases">
        <title>De-novo sequencing of pomegranate (Punica granatum L.) genome.</title>
        <authorList>
            <person name="Akparov Z."/>
            <person name="Amiraslanov A."/>
            <person name="Hajiyeva S."/>
            <person name="Abbasov M."/>
            <person name="Kaur K."/>
            <person name="Hamwieh A."/>
            <person name="Solovyev V."/>
            <person name="Salamov A."/>
            <person name="Braich B."/>
            <person name="Kosarev P."/>
            <person name="Mahmoud A."/>
            <person name="Hajiyev E."/>
            <person name="Babayeva S."/>
            <person name="Izzatullayeva V."/>
            <person name="Mammadov A."/>
            <person name="Mammadov A."/>
            <person name="Sharifova S."/>
            <person name="Ojaghi J."/>
            <person name="Eynullazada K."/>
            <person name="Bayramov B."/>
            <person name="Abdulazimova A."/>
            <person name="Shahmuradov I."/>
        </authorList>
    </citation>
    <scope>NUCLEOTIDE SEQUENCE [LARGE SCALE GENOMIC DNA]</scope>
    <source>
        <strain evidence="4">cv. AG2017</strain>
        <tissue evidence="3">Leaf</tissue>
    </source>
</reference>
<dbReference type="Proteomes" id="UP000233551">
    <property type="component" value="Unassembled WGS sequence"/>
</dbReference>
<evidence type="ECO:0000313" key="4">
    <source>
        <dbReference type="Proteomes" id="UP000233551"/>
    </source>
</evidence>
<feature type="signal peptide" evidence="1">
    <location>
        <begin position="1"/>
        <end position="22"/>
    </location>
</feature>
<evidence type="ECO:0000259" key="2">
    <source>
        <dbReference type="Pfam" id="PF03407"/>
    </source>
</evidence>
<dbReference type="STRING" id="22663.A0A2I0JWU9"/>
<dbReference type="PANTHER" id="PTHR46038">
    <property type="entry name" value="EXPRESSED PROTEIN-RELATED"/>
    <property type="match status" value="1"/>
</dbReference>
<feature type="chain" id="PRO_5014115267" description="Nucleotide-diphospho-sugar transferase domain-containing protein" evidence="1">
    <location>
        <begin position="23"/>
        <end position="187"/>
    </location>
</feature>
<name>A0A2I0JWU9_PUNGR</name>
<accession>A0A2I0JWU9</accession>
<evidence type="ECO:0000256" key="1">
    <source>
        <dbReference type="SAM" id="SignalP"/>
    </source>
</evidence>
<gene>
    <name evidence="3" type="ORF">CRG98_019286</name>
</gene>
<evidence type="ECO:0000313" key="3">
    <source>
        <dbReference type="EMBL" id="PKI60350.1"/>
    </source>
</evidence>
<protein>
    <recommendedName>
        <fullName evidence="2">Nucleotide-diphospho-sugar transferase domain-containing protein</fullName>
    </recommendedName>
</protein>
<dbReference type="EMBL" id="PGOL01001168">
    <property type="protein sequence ID" value="PKI60350.1"/>
    <property type="molecule type" value="Genomic_DNA"/>
</dbReference>
<comment type="caution">
    <text evidence="3">The sequence shown here is derived from an EMBL/GenBank/DDBJ whole genome shotgun (WGS) entry which is preliminary data.</text>
</comment>
<dbReference type="PANTHER" id="PTHR46038:SF37">
    <property type="entry name" value="GLYCOSYLTRANSFERASE"/>
    <property type="match status" value="1"/>
</dbReference>
<proteinExistence type="predicted"/>
<sequence length="187" mass="21684">MRITKSFALLVLLLLIPYLLLPEFSRCVGKISIKSLRDVDVLWFRNPFPLLGRYDAMVMAPKHASDSQSITKSPGGGFFYMHSNEIALEFLKLWNFERILYPDSDTQSTLEMILQSSDEFLGFLRNKMSYLDTVDYEDFCQGSVDLRRVYIARVNCSTESEHKIHDVEILLDSWKSFTNKQHQSIKA</sequence>
<dbReference type="InterPro" id="IPR044821">
    <property type="entry name" value="At1g28695/At4g15970-like"/>
</dbReference>
<dbReference type="InterPro" id="IPR005069">
    <property type="entry name" value="Nucl-diP-sugar_transferase"/>
</dbReference>
<dbReference type="Pfam" id="PF03407">
    <property type="entry name" value="Nucleotid_trans"/>
    <property type="match status" value="1"/>
</dbReference>
<keyword evidence="4" id="KW-1185">Reference proteome</keyword>
<keyword evidence="1" id="KW-0732">Signal</keyword>
<feature type="domain" description="Nucleotide-diphospho-sugar transferase" evidence="2">
    <location>
        <begin position="37"/>
        <end position="166"/>
    </location>
</feature>